<name>A0A2R3QE45_9BURK</name>
<dbReference type="OrthoDB" id="9155240at2"/>
<dbReference type="GO" id="GO:0016740">
    <property type="term" value="F:transferase activity"/>
    <property type="evidence" value="ECO:0007669"/>
    <property type="project" value="UniProtKB-KW"/>
</dbReference>
<gene>
    <name evidence="1" type="ORF">C6568_12870</name>
</gene>
<keyword evidence="2" id="KW-1185">Reference proteome</keyword>
<dbReference type="RefSeq" id="WP_106684469.1">
    <property type="nucleotide sequence ID" value="NZ_CP027667.1"/>
</dbReference>
<organism evidence="1 2">
    <name type="scientific">Melaminivora suipulveris</name>
    <dbReference type="NCBI Taxonomy" id="2109913"/>
    <lineage>
        <taxon>Bacteria</taxon>
        <taxon>Pseudomonadati</taxon>
        <taxon>Pseudomonadota</taxon>
        <taxon>Betaproteobacteria</taxon>
        <taxon>Burkholderiales</taxon>
        <taxon>Comamonadaceae</taxon>
        <taxon>Melaminivora</taxon>
    </lineage>
</organism>
<accession>A0A2R3QE45</accession>
<sequence length="73" mass="8174">MNNIEYQALERESKHTEAACTFAVVTGSDGRKCLQLDTYGSASREFRGKKSQSIRLTPEAVQQLKAIFKEHGL</sequence>
<dbReference type="AlphaFoldDB" id="A0A2R3QE45"/>
<protein>
    <submittedName>
        <fullName evidence="1">Methionyl-tRNA formyltransferase</fullName>
    </submittedName>
</protein>
<reference evidence="1 2" key="1">
    <citation type="submission" date="2018-03" db="EMBL/GenBank/DDBJ databases">
        <title>Genome sequencing of Melaminivora sp.</title>
        <authorList>
            <person name="Kim S.-J."/>
            <person name="Heo J."/>
            <person name="Ahn J.-H."/>
            <person name="Kwon S.-W."/>
        </authorList>
    </citation>
    <scope>NUCLEOTIDE SEQUENCE [LARGE SCALE GENOMIC DNA]</scope>
    <source>
        <strain evidence="1 2">SC2-9</strain>
    </source>
</reference>
<evidence type="ECO:0000313" key="1">
    <source>
        <dbReference type="EMBL" id="AVO50042.1"/>
    </source>
</evidence>
<keyword evidence="1" id="KW-0808">Transferase</keyword>
<dbReference type="Proteomes" id="UP000237925">
    <property type="component" value="Chromosome"/>
</dbReference>
<dbReference type="KEGG" id="mela:C6568_12870"/>
<proteinExistence type="predicted"/>
<dbReference type="EMBL" id="CP027667">
    <property type="protein sequence ID" value="AVO50042.1"/>
    <property type="molecule type" value="Genomic_DNA"/>
</dbReference>
<evidence type="ECO:0000313" key="2">
    <source>
        <dbReference type="Proteomes" id="UP000237925"/>
    </source>
</evidence>